<dbReference type="Pfam" id="PF13781">
    <property type="entry name" value="DoxX_3"/>
    <property type="match status" value="1"/>
</dbReference>
<dbReference type="InterPro" id="IPR001509">
    <property type="entry name" value="Epimerase_deHydtase"/>
</dbReference>
<dbReference type="GO" id="GO:0044877">
    <property type="term" value="F:protein-containing complex binding"/>
    <property type="evidence" value="ECO:0007669"/>
    <property type="project" value="TreeGrafter"/>
</dbReference>
<dbReference type="EMBL" id="WWCJ01000020">
    <property type="protein sequence ID" value="MYN04779.1"/>
    <property type="molecule type" value="Genomic_DNA"/>
</dbReference>
<name>A0A6N9HN10_9BURK</name>
<feature type="transmembrane region" description="Helical" evidence="1">
    <location>
        <begin position="376"/>
        <end position="398"/>
    </location>
</feature>
<dbReference type="InterPro" id="IPR051207">
    <property type="entry name" value="ComplexI_NDUFA9_subunit"/>
</dbReference>
<evidence type="ECO:0000259" key="2">
    <source>
        <dbReference type="Pfam" id="PF01370"/>
    </source>
</evidence>
<dbReference type="Proteomes" id="UP000448575">
    <property type="component" value="Unassembled WGS sequence"/>
</dbReference>
<feature type="domain" description="NAD-dependent epimerase/dehydratase" evidence="2">
    <location>
        <begin position="3"/>
        <end position="190"/>
    </location>
</feature>
<dbReference type="PANTHER" id="PTHR12126:SF11">
    <property type="entry name" value="NADH DEHYDROGENASE [UBIQUINONE] 1 ALPHA SUBCOMPLEX SUBUNIT 9, MITOCHONDRIAL"/>
    <property type="match status" value="1"/>
</dbReference>
<keyword evidence="1" id="KW-0812">Transmembrane</keyword>
<evidence type="ECO:0000313" key="4">
    <source>
        <dbReference type="Proteomes" id="UP000448575"/>
    </source>
</evidence>
<feature type="transmembrane region" description="Helical" evidence="1">
    <location>
        <begin position="309"/>
        <end position="329"/>
    </location>
</feature>
<dbReference type="PANTHER" id="PTHR12126">
    <property type="entry name" value="NADH-UBIQUINONE OXIDOREDUCTASE 39 KDA SUBUNIT-RELATED"/>
    <property type="match status" value="1"/>
</dbReference>
<dbReference type="SUPFAM" id="SSF51735">
    <property type="entry name" value="NAD(P)-binding Rossmann-fold domains"/>
    <property type="match status" value="1"/>
</dbReference>
<feature type="transmembrane region" description="Helical" evidence="1">
    <location>
        <begin position="350"/>
        <end position="370"/>
    </location>
</feature>
<dbReference type="AlphaFoldDB" id="A0A6N9HN10"/>
<protein>
    <submittedName>
        <fullName evidence="3">NAD(P)H-binding protein</fullName>
    </submittedName>
</protein>
<dbReference type="RefSeq" id="WP_161027737.1">
    <property type="nucleotide sequence ID" value="NZ_WWCJ01000020.1"/>
</dbReference>
<dbReference type="Pfam" id="PF01370">
    <property type="entry name" value="Epimerase"/>
    <property type="match status" value="1"/>
</dbReference>
<evidence type="ECO:0000256" key="1">
    <source>
        <dbReference type="SAM" id="Phobius"/>
    </source>
</evidence>
<keyword evidence="1" id="KW-1133">Transmembrane helix</keyword>
<comment type="caution">
    <text evidence="3">The sequence shown here is derived from an EMBL/GenBank/DDBJ whole genome shotgun (WGS) entry which is preliminary data.</text>
</comment>
<gene>
    <name evidence="3" type="ORF">GTP41_22040</name>
</gene>
<dbReference type="InterPro" id="IPR025695">
    <property type="entry name" value="DoxX-like"/>
</dbReference>
<proteinExistence type="predicted"/>
<organism evidence="3 4">
    <name type="scientific">Pseudoduganella guangdongensis</name>
    <dbReference type="NCBI Taxonomy" id="2692179"/>
    <lineage>
        <taxon>Bacteria</taxon>
        <taxon>Pseudomonadati</taxon>
        <taxon>Pseudomonadota</taxon>
        <taxon>Betaproteobacteria</taxon>
        <taxon>Burkholderiales</taxon>
        <taxon>Oxalobacteraceae</taxon>
        <taxon>Telluria group</taxon>
        <taxon>Pseudoduganella</taxon>
    </lineage>
</organism>
<sequence length="422" mass="44221">MKILVCGACGFIGSAVCARLAAQGHAVLRGVRRVQGPGDVAIDYGRDLQPAAWRERLRGVDAVVNAVGIISEYGTACFEAIHARAPAALFAACAEAGVRRVVQVSALGAGNGDTPYFTSKRAADEALLALPLEWTILRPSLVFGPGGASAAMFCQAASMPLMVTPALGGARFQPVHVDDLAQAVLAALDPATPARRVVDVAGRDAVGYDAMLATYRAAMGLAPAPLLHIPAPLMACAAWVAGRIPGLPLTPDNWRMLRAGSALAPEDRHAPAALRTLLGRAPRAIADFIAPAERELMRLRALASWRKPLLRWTLALVWLLTAVVSAFVYPQADSLAMLARVGLTGGPAVLALYGAAALDAAFGVACIAWPRRALWLAQGALILGYSAVIAACLPEFLWHPFGPLLKNLPILAILAILSAEEK</sequence>
<evidence type="ECO:0000313" key="3">
    <source>
        <dbReference type="EMBL" id="MYN04779.1"/>
    </source>
</evidence>
<accession>A0A6N9HN10</accession>
<dbReference type="InterPro" id="IPR036291">
    <property type="entry name" value="NAD(P)-bd_dom_sf"/>
</dbReference>
<dbReference type="Gene3D" id="3.40.50.720">
    <property type="entry name" value="NAD(P)-binding Rossmann-like Domain"/>
    <property type="match status" value="1"/>
</dbReference>
<keyword evidence="4" id="KW-1185">Reference proteome</keyword>
<keyword evidence="1" id="KW-0472">Membrane</keyword>
<reference evidence="3 4" key="1">
    <citation type="submission" date="2019-12" db="EMBL/GenBank/DDBJ databases">
        <title>Novel species isolated from a subtropical stream in China.</title>
        <authorList>
            <person name="Lu H."/>
        </authorList>
    </citation>
    <scope>NUCLEOTIDE SEQUENCE [LARGE SCALE GENOMIC DNA]</scope>
    <source>
        <strain evidence="3 4">DS3</strain>
    </source>
</reference>